<dbReference type="InterPro" id="IPR014001">
    <property type="entry name" value="Helicase_ATP-bd"/>
</dbReference>
<keyword evidence="6 11" id="KW-0067">ATP-binding</keyword>
<dbReference type="EMBL" id="OMOJ01000003">
    <property type="protein sequence ID" value="SPF80287.1"/>
    <property type="molecule type" value="Genomic_DNA"/>
</dbReference>
<dbReference type="Gene3D" id="3.40.50.300">
    <property type="entry name" value="P-loop containing nucleotide triphosphate hydrolases"/>
    <property type="match status" value="2"/>
</dbReference>
<evidence type="ECO:0000259" key="13">
    <source>
        <dbReference type="PROSITE" id="PS51194"/>
    </source>
</evidence>
<dbReference type="PRINTS" id="PR00906">
    <property type="entry name" value="SECA"/>
</dbReference>
<keyword evidence="3 11" id="KW-0963">Cytoplasm</keyword>
<evidence type="ECO:0000256" key="2">
    <source>
        <dbReference type="ARBA" id="ARBA00022475"/>
    </source>
</evidence>
<gene>
    <name evidence="15" type="primary">secA_2</name>
    <name evidence="11" type="synonym">secA</name>
    <name evidence="15" type="ORF">PRI8871_02090</name>
</gene>
<dbReference type="PROSITE" id="PS51196">
    <property type="entry name" value="SECA_MOTOR_DEAD"/>
    <property type="match status" value="1"/>
</dbReference>
<evidence type="ECO:0000256" key="8">
    <source>
        <dbReference type="ARBA" id="ARBA00022967"/>
    </source>
</evidence>
<keyword evidence="8 11" id="KW-1278">Translocase</keyword>
<name>A0A2R8AWI8_9RHOB</name>
<dbReference type="HAMAP" id="MF_01382">
    <property type="entry name" value="SecA"/>
    <property type="match status" value="1"/>
</dbReference>
<dbReference type="RefSeq" id="WP_108886149.1">
    <property type="nucleotide sequence ID" value="NZ_OMOJ01000003.1"/>
</dbReference>
<dbReference type="PROSITE" id="PS51194">
    <property type="entry name" value="HELICASE_CTER"/>
    <property type="match status" value="1"/>
</dbReference>
<feature type="binding site" evidence="11">
    <location>
        <position position="537"/>
    </location>
    <ligand>
        <name>ATP</name>
        <dbReference type="ChEBI" id="CHEBI:30616"/>
    </ligand>
</feature>
<dbReference type="GO" id="GO:0031522">
    <property type="term" value="C:cell envelope Sec protein transport complex"/>
    <property type="evidence" value="ECO:0007669"/>
    <property type="project" value="TreeGrafter"/>
</dbReference>
<comment type="subcellular location">
    <subcellularLocation>
        <location evidence="11">Cell membrane</location>
        <topology evidence="11">Peripheral membrane protein</topology>
        <orientation evidence="11">Cytoplasmic side</orientation>
    </subcellularLocation>
    <subcellularLocation>
        <location evidence="11">Cytoplasm</location>
    </subcellularLocation>
    <text evidence="11">Distribution is 50-50.</text>
</comment>
<dbReference type="Pfam" id="PF01043">
    <property type="entry name" value="SecA_PP_bind"/>
    <property type="match status" value="1"/>
</dbReference>
<feature type="domain" description="SecA family profile" evidence="14">
    <location>
        <begin position="25"/>
        <end position="615"/>
    </location>
</feature>
<comment type="similarity">
    <text evidence="11">Belongs to the SecA family.</text>
</comment>
<dbReference type="GO" id="GO:0065002">
    <property type="term" value="P:intracellular protein transmembrane transport"/>
    <property type="evidence" value="ECO:0007669"/>
    <property type="project" value="UniProtKB-UniRule"/>
</dbReference>
<organism evidence="15 16">
    <name type="scientific">Pseudoprimorskyibacter insulae</name>
    <dbReference type="NCBI Taxonomy" id="1695997"/>
    <lineage>
        <taxon>Bacteria</taxon>
        <taxon>Pseudomonadati</taxon>
        <taxon>Pseudomonadota</taxon>
        <taxon>Alphaproteobacteria</taxon>
        <taxon>Rhodobacterales</taxon>
        <taxon>Paracoccaceae</taxon>
        <taxon>Pseudoprimorskyibacter</taxon>
    </lineage>
</organism>
<dbReference type="GO" id="GO:0006605">
    <property type="term" value="P:protein targeting"/>
    <property type="evidence" value="ECO:0007669"/>
    <property type="project" value="UniProtKB-UniRule"/>
</dbReference>
<evidence type="ECO:0000256" key="5">
    <source>
        <dbReference type="ARBA" id="ARBA00022741"/>
    </source>
</evidence>
<dbReference type="GO" id="GO:0005829">
    <property type="term" value="C:cytosol"/>
    <property type="evidence" value="ECO:0007669"/>
    <property type="project" value="TreeGrafter"/>
</dbReference>
<dbReference type="EC" id="7.4.2.8" evidence="11"/>
<dbReference type="GO" id="GO:0005524">
    <property type="term" value="F:ATP binding"/>
    <property type="evidence" value="ECO:0007669"/>
    <property type="project" value="UniProtKB-UniRule"/>
</dbReference>
<evidence type="ECO:0000259" key="14">
    <source>
        <dbReference type="PROSITE" id="PS51196"/>
    </source>
</evidence>
<dbReference type="Pfam" id="PF21090">
    <property type="entry name" value="P-loop_SecA"/>
    <property type="match status" value="2"/>
</dbReference>
<dbReference type="InterPro" id="IPR001650">
    <property type="entry name" value="Helicase_C-like"/>
</dbReference>
<dbReference type="PANTHER" id="PTHR30612:SF0">
    <property type="entry name" value="CHLOROPLAST PROTEIN-TRANSPORTING ATPASE"/>
    <property type="match status" value="1"/>
</dbReference>
<keyword evidence="2 11" id="KW-1003">Cell membrane</keyword>
<dbReference type="CDD" id="cd17928">
    <property type="entry name" value="DEXDc_SecA"/>
    <property type="match status" value="1"/>
</dbReference>
<comment type="catalytic activity">
    <reaction evidence="11">
        <text>ATP + H2O + cellular proteinSide 1 = ADP + phosphate + cellular proteinSide 2.</text>
        <dbReference type="EC" id="7.4.2.8"/>
    </reaction>
</comment>
<reference evidence="16" key="1">
    <citation type="submission" date="2018-03" db="EMBL/GenBank/DDBJ databases">
        <authorList>
            <person name="Rodrigo-Torres L."/>
            <person name="Arahal R. D."/>
            <person name="Lucena T."/>
        </authorList>
    </citation>
    <scope>NUCLEOTIDE SEQUENCE [LARGE SCALE GENOMIC DNA]</scope>
    <source>
        <strain evidence="16">CECT 8871</strain>
    </source>
</reference>
<dbReference type="CDD" id="cd18803">
    <property type="entry name" value="SF2_C_secA"/>
    <property type="match status" value="1"/>
</dbReference>
<dbReference type="InterPro" id="IPR027417">
    <property type="entry name" value="P-loop_NTPase"/>
</dbReference>
<keyword evidence="16" id="KW-1185">Reference proteome</keyword>
<feature type="domain" description="Helicase C-terminal" evidence="13">
    <location>
        <begin position="462"/>
        <end position="622"/>
    </location>
</feature>
<dbReference type="Pfam" id="PF07517">
    <property type="entry name" value="SecA_DEAD"/>
    <property type="match status" value="1"/>
</dbReference>
<dbReference type="OrthoDB" id="9805579at2"/>
<dbReference type="Gene3D" id="3.90.1440.10">
    <property type="entry name" value="SecA, preprotein cross-linking domain"/>
    <property type="match status" value="1"/>
</dbReference>
<keyword evidence="9 11" id="KW-0811">Translocation</keyword>
<feature type="binding site" evidence="11">
    <location>
        <position position="110"/>
    </location>
    <ligand>
        <name>ATP</name>
        <dbReference type="ChEBI" id="CHEBI:30616"/>
    </ligand>
</feature>
<dbReference type="SUPFAM" id="SSF81767">
    <property type="entry name" value="Pre-protein crosslinking domain of SecA"/>
    <property type="match status" value="1"/>
</dbReference>
<evidence type="ECO:0000256" key="9">
    <source>
        <dbReference type="ARBA" id="ARBA00023010"/>
    </source>
</evidence>
<evidence type="ECO:0000256" key="11">
    <source>
        <dbReference type="HAMAP-Rule" id="MF_01382"/>
    </source>
</evidence>
<dbReference type="SMART" id="SM00958">
    <property type="entry name" value="SecA_PP_bind"/>
    <property type="match status" value="1"/>
</dbReference>
<dbReference type="PROSITE" id="PS51192">
    <property type="entry name" value="HELICASE_ATP_BIND_1"/>
    <property type="match status" value="1"/>
</dbReference>
<evidence type="ECO:0000313" key="15">
    <source>
        <dbReference type="EMBL" id="SPF80287.1"/>
    </source>
</evidence>
<evidence type="ECO:0000256" key="4">
    <source>
        <dbReference type="ARBA" id="ARBA00022519"/>
    </source>
</evidence>
<dbReference type="AlphaFoldDB" id="A0A2R8AWI8"/>
<dbReference type="GO" id="GO:0005886">
    <property type="term" value="C:plasma membrane"/>
    <property type="evidence" value="ECO:0007669"/>
    <property type="project" value="UniProtKB-SubCell"/>
</dbReference>
<dbReference type="SMART" id="SM00957">
    <property type="entry name" value="SecA_DEAD"/>
    <property type="match status" value="1"/>
</dbReference>
<dbReference type="InterPro" id="IPR011115">
    <property type="entry name" value="SecA_DEAD"/>
</dbReference>
<evidence type="ECO:0000256" key="3">
    <source>
        <dbReference type="ARBA" id="ARBA00022490"/>
    </source>
</evidence>
<feature type="domain" description="Helicase ATP-binding" evidence="12">
    <location>
        <begin position="112"/>
        <end position="288"/>
    </location>
</feature>
<keyword evidence="10 11" id="KW-0472">Membrane</keyword>
<dbReference type="InterPro" id="IPR044722">
    <property type="entry name" value="SecA_SF2_C"/>
</dbReference>
<dbReference type="GO" id="GO:0043952">
    <property type="term" value="P:protein transport by the Sec complex"/>
    <property type="evidence" value="ECO:0007669"/>
    <property type="project" value="TreeGrafter"/>
</dbReference>
<dbReference type="InterPro" id="IPR000185">
    <property type="entry name" value="SecA"/>
</dbReference>
<dbReference type="FunFam" id="3.40.50.300:FF:000429">
    <property type="entry name" value="Preprotein translocase subunit SecA"/>
    <property type="match status" value="1"/>
</dbReference>
<dbReference type="PANTHER" id="PTHR30612">
    <property type="entry name" value="SECA INNER MEMBRANE COMPONENT OF SEC PROTEIN SECRETION SYSTEM"/>
    <property type="match status" value="1"/>
</dbReference>
<protein>
    <recommendedName>
        <fullName evidence="11">Protein translocase subunit SecA</fullName>
        <ecNumber evidence="11">7.4.2.8</ecNumber>
    </recommendedName>
</protein>
<comment type="function">
    <text evidence="11">Part of the Sec protein translocase complex. Interacts with the SecYEG preprotein conducting channel. Has a central role in coupling the hydrolysis of ATP to the transfer of proteins into and across the cell membrane, serving both as a receptor for the preprotein-SecB complex and as an ATP-driven molecular motor driving the stepwise translocation of polypeptide chains across the membrane.</text>
</comment>
<keyword evidence="4" id="KW-0997">Cell inner membrane</keyword>
<evidence type="ECO:0000259" key="12">
    <source>
        <dbReference type="PROSITE" id="PS51192"/>
    </source>
</evidence>
<dbReference type="InterPro" id="IPR014018">
    <property type="entry name" value="SecA_motor_DEAD"/>
</dbReference>
<evidence type="ECO:0000256" key="6">
    <source>
        <dbReference type="ARBA" id="ARBA00022840"/>
    </source>
</evidence>
<keyword evidence="7 11" id="KW-0653">Protein transport</keyword>
<comment type="subunit">
    <text evidence="11">Monomer and homodimer. Part of the essential Sec protein translocation apparatus which comprises SecA, SecYEG and auxiliary proteins SecDF-YajC and YidC.</text>
</comment>
<dbReference type="GO" id="GO:0008564">
    <property type="term" value="F:protein-exporting ATPase activity"/>
    <property type="evidence" value="ECO:0007669"/>
    <property type="project" value="UniProtKB-EC"/>
</dbReference>
<evidence type="ECO:0000256" key="1">
    <source>
        <dbReference type="ARBA" id="ARBA00022448"/>
    </source>
</evidence>
<evidence type="ECO:0000313" key="16">
    <source>
        <dbReference type="Proteomes" id="UP000244904"/>
    </source>
</evidence>
<keyword evidence="5 11" id="KW-0547">Nucleotide-binding</keyword>
<accession>A0A2R8AWI8</accession>
<evidence type="ECO:0000256" key="7">
    <source>
        <dbReference type="ARBA" id="ARBA00022927"/>
    </source>
</evidence>
<dbReference type="SUPFAM" id="SSF52540">
    <property type="entry name" value="P-loop containing nucleoside triphosphate hydrolases"/>
    <property type="match status" value="2"/>
</dbReference>
<evidence type="ECO:0000256" key="10">
    <source>
        <dbReference type="ARBA" id="ARBA00023136"/>
    </source>
</evidence>
<dbReference type="InterPro" id="IPR036670">
    <property type="entry name" value="SecA_X-link_sf"/>
</dbReference>
<proteinExistence type="inferred from homology"/>
<dbReference type="GO" id="GO:0017038">
    <property type="term" value="P:protein import"/>
    <property type="evidence" value="ECO:0007669"/>
    <property type="project" value="InterPro"/>
</dbReference>
<keyword evidence="1 11" id="KW-0813">Transport</keyword>
<dbReference type="InterPro" id="IPR011130">
    <property type="entry name" value="SecA_preprotein_X-link_dom"/>
</dbReference>
<feature type="binding site" evidence="11">
    <location>
        <begin position="128"/>
        <end position="132"/>
    </location>
    <ligand>
        <name>ATP</name>
        <dbReference type="ChEBI" id="CHEBI:30616"/>
    </ligand>
</feature>
<dbReference type="Proteomes" id="UP000244904">
    <property type="component" value="Unassembled WGS sequence"/>
</dbReference>
<sequence length="655" mass="72057">MQKRSFLEKETPRLGPLDFALRRAAGLWSVATRRTRQAGLRQILRHVNRAEGAWGALDQKSDAELHQIAADLRARLARLDRPTKETAGQAFALIREVSARVLGMRPYDVQLLGGYALLQGRLAEMNTGEGKTLTATLPAITAALGGWPVHVISVNDYLVQRDARIMGPLFDWFGLSVGCVISGMEPEDRQAAYACDVTYCTNTEVAFDHLKDRLKRVNLGRGLGRKLQQARTATVQDRPLMPGLCFAIIDEADSILIDEARTPLILSQETDSAVEAEIFSTALDLARGLRDGRDYRIDGASGPVRLTPEGQRRLRAAADRLGGAWRHDEQREDVAARALTALHVMRRGDQYVIRDDKIVIVDESTGRVMPDRFWSDGLHQLVELKEGVDLSPRKDTLAQMSYQRLFRRYLWLSGMTGTAREVAAEIHEVYGLRDVRIPPRRRKRLRHGRARLLPDQARKWQAVAAQVADCTEKGAPVLVGTRSVADSERLSAVLHGGGIAHEVINALDETRESEIVAKAGQRGAATIATNMAGRGTDIALGQGVANLGGLHVIMTERHASGRIDRQLAGRAARQGDPGAFNMVLCLDDVILQDAAMPMLRSIARLALGAGLERAALAMIALAQKTVEARHAAGRRRLFRSEGRQQDQLAFTGESE</sequence>